<accession>A0A069AGA4</accession>
<sequence>MNLFIKECKNILKSMVYYIFIVVLVFFYISQLGSSVSNDVSKNIPNDGNPLVAPQKVENIEEYYSVHNQYPYGQKESMKTEKVIPNATINLIREYQKNTYTTYPTGVVKYIKLDQNKTKTIEKYIEEITGKSISEINSLWKTDESIKIDYSKVSLERFEEIMQRVDDILGGGSAYAFDKLQRFGVVPVTYDEAMKNYNYTIQKDKVSNGYARIFCDYIGIVLSIFPVFVAVFMSLKDKRSRMREIIYSKQVSSCKIVLSRYFALVFMMILPVLILGMKDLLPLIFFAKDKGISIDNLAFIKYTLWWILPTLMIVTAVGMSITILTDTPVAIIVQLIWWLYSINSTGLKGDYSTMGLMIRHNSVLNGDIIIQNFNQIMINRIVISLGALVLVLLAIFLYEQKRRGNLDVWAKFSKLFSSNKRKLQIKHFN</sequence>
<dbReference type="GeneID" id="66355574"/>
<reference evidence="8" key="1">
    <citation type="submission" date="2014-07" db="EMBL/GenBank/DDBJ databases">
        <authorList>
            <person name="Monot Marc"/>
        </authorList>
    </citation>
    <scope>NUCLEOTIDE SEQUENCE</scope>
    <source>
        <strain evidence="9">7032989</strain>
        <strain evidence="8">7032994</strain>
    </source>
</reference>
<dbReference type="RefSeq" id="WP_011861862.1">
    <property type="nucleotide sequence ID" value="NZ_BAABSG010000002.1"/>
</dbReference>
<feature type="transmembrane region" description="Helical" evidence="5">
    <location>
        <begin position="217"/>
        <end position="235"/>
    </location>
</feature>
<dbReference type="PATRIC" id="fig|1496.854.peg.3738"/>
<proteinExistence type="predicted"/>
<dbReference type="InterPro" id="IPR013525">
    <property type="entry name" value="ABC2_TM"/>
</dbReference>
<feature type="transmembrane region" description="Helical" evidence="5">
    <location>
        <begin position="321"/>
        <end position="340"/>
    </location>
</feature>
<keyword evidence="2 5" id="KW-0812">Transmembrane</keyword>
<evidence type="ECO:0000259" key="6">
    <source>
        <dbReference type="Pfam" id="PF12698"/>
    </source>
</evidence>
<feature type="domain" description="ABC-2 type transporter transmembrane" evidence="6">
    <location>
        <begin position="20"/>
        <end position="395"/>
    </location>
</feature>
<dbReference type="EMBL" id="LK932525">
    <property type="protein sequence ID" value="CDS89128.1"/>
    <property type="molecule type" value="Genomic_DNA"/>
</dbReference>
<evidence type="ECO:0000256" key="1">
    <source>
        <dbReference type="ARBA" id="ARBA00004141"/>
    </source>
</evidence>
<dbReference type="AlphaFoldDB" id="A0A069AGA4"/>
<evidence type="ECO:0000256" key="3">
    <source>
        <dbReference type="ARBA" id="ARBA00022989"/>
    </source>
</evidence>
<evidence type="ECO:0000256" key="2">
    <source>
        <dbReference type="ARBA" id="ARBA00022692"/>
    </source>
</evidence>
<organism evidence="8">
    <name type="scientific">Clostridioides difficile</name>
    <name type="common">Peptoclostridium difficile</name>
    <dbReference type="NCBI Taxonomy" id="1496"/>
    <lineage>
        <taxon>Bacteria</taxon>
        <taxon>Bacillati</taxon>
        <taxon>Bacillota</taxon>
        <taxon>Clostridia</taxon>
        <taxon>Peptostreptococcales</taxon>
        <taxon>Peptostreptococcaceae</taxon>
        <taxon>Clostridioides</taxon>
    </lineage>
</organism>
<evidence type="ECO:0000256" key="5">
    <source>
        <dbReference type="SAM" id="Phobius"/>
    </source>
</evidence>
<evidence type="ECO:0000313" key="7">
    <source>
        <dbReference type="EMBL" id="CDS89128.1"/>
    </source>
</evidence>
<gene>
    <name evidence="9" type="ORF">BN1095_1230003</name>
    <name evidence="7" type="ORF">BN1096_700355</name>
    <name evidence="8" type="ORF">BN1097_710354</name>
</gene>
<dbReference type="GO" id="GO:0016020">
    <property type="term" value="C:membrane"/>
    <property type="evidence" value="ECO:0007669"/>
    <property type="project" value="UniProtKB-SubCell"/>
</dbReference>
<evidence type="ECO:0000313" key="8">
    <source>
        <dbReference type="EMBL" id="CDS89738.1"/>
    </source>
</evidence>
<dbReference type="Pfam" id="PF12698">
    <property type="entry name" value="ABC2_membrane_3"/>
    <property type="match status" value="1"/>
</dbReference>
<comment type="subcellular location">
    <subcellularLocation>
        <location evidence="1">Membrane</location>
        <topology evidence="1">Multi-pass membrane protein</topology>
    </subcellularLocation>
</comment>
<feature type="transmembrane region" description="Helical" evidence="5">
    <location>
        <begin position="297"/>
        <end position="314"/>
    </location>
</feature>
<keyword evidence="3 5" id="KW-1133">Transmembrane helix</keyword>
<dbReference type="EMBL" id="LK932765">
    <property type="protein sequence ID" value="CDS92898.1"/>
    <property type="molecule type" value="Genomic_DNA"/>
</dbReference>
<evidence type="ECO:0000256" key="4">
    <source>
        <dbReference type="ARBA" id="ARBA00023136"/>
    </source>
</evidence>
<evidence type="ECO:0000313" key="9">
    <source>
        <dbReference type="EMBL" id="CDS92898.1"/>
    </source>
</evidence>
<feature type="transmembrane region" description="Helical" evidence="5">
    <location>
        <begin position="381"/>
        <end position="398"/>
    </location>
</feature>
<keyword evidence="4 5" id="KW-0472">Membrane</keyword>
<feature type="transmembrane region" description="Helical" evidence="5">
    <location>
        <begin position="12"/>
        <end position="29"/>
    </location>
</feature>
<name>A0A069AGA4_CLODI</name>
<dbReference type="KEGG" id="pdf:CD630DERM_31610"/>
<protein>
    <submittedName>
        <fullName evidence="8">ABC-type transport system, multidrug-family permease</fullName>
    </submittedName>
</protein>
<dbReference type="GO" id="GO:0140359">
    <property type="term" value="F:ABC-type transporter activity"/>
    <property type="evidence" value="ECO:0007669"/>
    <property type="project" value="InterPro"/>
</dbReference>
<feature type="transmembrane region" description="Helical" evidence="5">
    <location>
        <begin position="256"/>
        <end position="277"/>
    </location>
</feature>
<dbReference type="EMBL" id="LK932411">
    <property type="protein sequence ID" value="CDS89738.1"/>
    <property type="molecule type" value="Genomic_DNA"/>
</dbReference>